<keyword evidence="7" id="KW-1185">Reference proteome</keyword>
<dbReference type="Gene3D" id="1.10.1040.10">
    <property type="entry name" value="N-(1-d-carboxylethyl)-l-norvaline Dehydrogenase, domain 2"/>
    <property type="match status" value="1"/>
</dbReference>
<evidence type="ECO:0000256" key="3">
    <source>
        <dbReference type="ARBA" id="ARBA00023002"/>
    </source>
</evidence>
<dbReference type="InterPro" id="IPR006176">
    <property type="entry name" value="3-OHacyl-CoA_DH_NAD-bd"/>
</dbReference>
<evidence type="ECO:0000259" key="4">
    <source>
        <dbReference type="Pfam" id="PF00725"/>
    </source>
</evidence>
<keyword evidence="3" id="KW-0560">Oxidoreductase</keyword>
<dbReference type="PANTHER" id="PTHR48075">
    <property type="entry name" value="3-HYDROXYACYL-COA DEHYDROGENASE FAMILY PROTEIN"/>
    <property type="match status" value="1"/>
</dbReference>
<dbReference type="InterPro" id="IPR006180">
    <property type="entry name" value="3-OHacyl-CoA_DH_CS"/>
</dbReference>
<gene>
    <name evidence="6" type="ORF">RDV89_13410</name>
</gene>
<dbReference type="PANTHER" id="PTHR48075:SF5">
    <property type="entry name" value="3-HYDROXYBUTYRYL-COA DEHYDROGENASE"/>
    <property type="match status" value="1"/>
</dbReference>
<dbReference type="PIRSF" id="PIRSF000105">
    <property type="entry name" value="HCDH"/>
    <property type="match status" value="1"/>
</dbReference>
<protein>
    <submittedName>
        <fullName evidence="6">3-hydroxyacyl-CoA dehydrogenase family protein</fullName>
    </submittedName>
</protein>
<dbReference type="SUPFAM" id="SSF48179">
    <property type="entry name" value="6-phosphogluconate dehydrogenase C-terminal domain-like"/>
    <property type="match status" value="1"/>
</dbReference>
<dbReference type="InterPro" id="IPR036291">
    <property type="entry name" value="NAD(P)-bd_dom_sf"/>
</dbReference>
<evidence type="ECO:0000313" key="6">
    <source>
        <dbReference type="EMBL" id="MDT9594074.1"/>
    </source>
</evidence>
<dbReference type="InterPro" id="IPR008927">
    <property type="entry name" value="6-PGluconate_DH-like_C_sf"/>
</dbReference>
<feature type="domain" description="3-hydroxyacyl-CoA dehydrogenase NAD binding" evidence="5">
    <location>
        <begin position="5"/>
        <end position="42"/>
    </location>
</feature>
<sequence length="281" mass="29236">MSWPVSVLGAGIMGAGIAVVLAEAGHEVRLFDTRPEVAEAVASRHPGIEAYADLAGAVTGTTLVLEAVVEDLAVKHALYAEVERHAGDAPIASNTSSLVPSVLAAGLQDPGRLVIVHFFNPADVVPLVEVVPSPATRPEIVDDVVALLRAAGKLVVPLAREVPGFVANRLQAALVREALHLVREGVATPELVDTVVTGGLGPRWAAAGPFSVLDLGGLDTWRSLTAVIFPDLADDDAAPPELVAAVESGDLGAKTGRGFHEHTPEGDERTRAAVRRAFVRD</sequence>
<comment type="caution">
    <text evidence="6">The sequence shown here is derived from an EMBL/GenBank/DDBJ whole genome shotgun (WGS) entry which is preliminary data.</text>
</comment>
<dbReference type="InterPro" id="IPR022694">
    <property type="entry name" value="3-OHacyl-CoA_DH"/>
</dbReference>
<evidence type="ECO:0000313" key="7">
    <source>
        <dbReference type="Proteomes" id="UP001268542"/>
    </source>
</evidence>
<proteinExistence type="inferred from homology"/>
<dbReference type="InterPro" id="IPR006108">
    <property type="entry name" value="3HC_DH_C"/>
</dbReference>
<dbReference type="RefSeq" id="WP_315733555.1">
    <property type="nucleotide sequence ID" value="NZ_JAVYII010000005.1"/>
</dbReference>
<evidence type="ECO:0000256" key="2">
    <source>
        <dbReference type="ARBA" id="ARBA00009463"/>
    </source>
</evidence>
<evidence type="ECO:0000259" key="5">
    <source>
        <dbReference type="Pfam" id="PF02737"/>
    </source>
</evidence>
<dbReference type="Pfam" id="PF02737">
    <property type="entry name" value="3HCDH_N"/>
    <property type="match status" value="2"/>
</dbReference>
<dbReference type="Proteomes" id="UP001268542">
    <property type="component" value="Unassembled WGS sequence"/>
</dbReference>
<name>A0ABU3PY39_9ACTN</name>
<comment type="pathway">
    <text evidence="1">Lipid metabolism; butanoate metabolism.</text>
</comment>
<accession>A0ABU3PY39</accession>
<feature type="domain" description="3-hydroxyacyl-CoA dehydrogenase C-terminal" evidence="4">
    <location>
        <begin position="164"/>
        <end position="261"/>
    </location>
</feature>
<dbReference type="EMBL" id="JAVYII010000005">
    <property type="protein sequence ID" value="MDT9594074.1"/>
    <property type="molecule type" value="Genomic_DNA"/>
</dbReference>
<dbReference type="Pfam" id="PF00725">
    <property type="entry name" value="3HCDH"/>
    <property type="match status" value="1"/>
</dbReference>
<dbReference type="PROSITE" id="PS00067">
    <property type="entry name" value="3HCDH"/>
    <property type="match status" value="1"/>
</dbReference>
<comment type="similarity">
    <text evidence="2">Belongs to the 3-hydroxyacyl-CoA dehydrogenase family.</text>
</comment>
<organism evidence="6 7">
    <name type="scientific">Nocardioides imazamoxiresistens</name>
    <dbReference type="NCBI Taxonomy" id="3231893"/>
    <lineage>
        <taxon>Bacteria</taxon>
        <taxon>Bacillati</taxon>
        <taxon>Actinomycetota</taxon>
        <taxon>Actinomycetes</taxon>
        <taxon>Propionibacteriales</taxon>
        <taxon>Nocardioidaceae</taxon>
        <taxon>Nocardioides</taxon>
    </lineage>
</organism>
<dbReference type="SUPFAM" id="SSF51735">
    <property type="entry name" value="NAD(P)-binding Rossmann-fold domains"/>
    <property type="match status" value="1"/>
</dbReference>
<feature type="domain" description="3-hydroxyacyl-CoA dehydrogenase NAD binding" evidence="5">
    <location>
        <begin position="43"/>
        <end position="158"/>
    </location>
</feature>
<dbReference type="InterPro" id="IPR013328">
    <property type="entry name" value="6PGD_dom2"/>
</dbReference>
<dbReference type="Gene3D" id="3.40.50.720">
    <property type="entry name" value="NAD(P)-binding Rossmann-like Domain"/>
    <property type="match status" value="1"/>
</dbReference>
<evidence type="ECO:0000256" key="1">
    <source>
        <dbReference type="ARBA" id="ARBA00005086"/>
    </source>
</evidence>
<reference evidence="6 7" key="1">
    <citation type="submission" date="2023-08" db="EMBL/GenBank/DDBJ databases">
        <title>Nocardioides seae sp. nov., a bacterium isolated from a soil.</title>
        <authorList>
            <person name="Wang X."/>
        </authorList>
    </citation>
    <scope>NUCLEOTIDE SEQUENCE [LARGE SCALE GENOMIC DNA]</scope>
    <source>
        <strain evidence="6 7">YZH12</strain>
    </source>
</reference>